<dbReference type="PROSITE" id="PS51460">
    <property type="entry name" value="GAR"/>
    <property type="match status" value="1"/>
</dbReference>
<dbReference type="InterPro" id="IPR003108">
    <property type="entry name" value="GAR_dom"/>
</dbReference>
<dbReference type="InterPro" id="IPR001715">
    <property type="entry name" value="CH_dom"/>
</dbReference>
<dbReference type="Gene3D" id="3.30.920.20">
    <property type="entry name" value="Gas2-like domain"/>
    <property type="match status" value="1"/>
</dbReference>
<feature type="region of interest" description="Disordered" evidence="5">
    <location>
        <begin position="771"/>
        <end position="795"/>
    </location>
</feature>
<evidence type="ECO:0000313" key="9">
    <source>
        <dbReference type="RefSeq" id="XP_025411908.1"/>
    </source>
</evidence>
<evidence type="ECO:0000256" key="2">
    <source>
        <dbReference type="ARBA" id="ARBA00022490"/>
    </source>
</evidence>
<evidence type="ECO:0000313" key="8">
    <source>
        <dbReference type="Proteomes" id="UP000694846"/>
    </source>
</evidence>
<dbReference type="GO" id="GO:0001578">
    <property type="term" value="P:microtubule bundle formation"/>
    <property type="evidence" value="ECO:0007669"/>
    <property type="project" value="TreeGrafter"/>
</dbReference>
<dbReference type="PANTHER" id="PTHR46756">
    <property type="entry name" value="TRANSGELIN"/>
    <property type="match status" value="1"/>
</dbReference>
<keyword evidence="8" id="KW-1185">Reference proteome</keyword>
<dbReference type="CDD" id="cd21268">
    <property type="entry name" value="CH_GAS2L1_2"/>
    <property type="match status" value="1"/>
</dbReference>
<feature type="compositionally biased region" description="Low complexity" evidence="5">
    <location>
        <begin position="452"/>
        <end position="462"/>
    </location>
</feature>
<sequence>MALLVESRSFRPFKSSEEYLYAMKEDLAEWLNGLYPELYINVNNFMDRLDTGVALCKHSNCVRNYAEEHVNRRQAAGKSNISGIASTVLQLPPVRYLPGAKGGTFFARDNVSNFINWCRNGLGVFECLLFETDDLIMRKNEKHVILCLLEVARRGARIGVPAPMLVQMERQIDREIAADRKYGQFSQGTDFNDGDDTDFSDGEDLTEYAPLPQIVTNDLKSLDEMVRDLVERCKCPTQFPMIRVSEGKYRIGDTKVLIFVRILRSHVMVRVGGGWDTLSHYLDKHDPCRCKTAHRAPVSAKLTGVRSGGPMLEISHAQVHYERSPPRTRRSSTSSTGSSGNGGYSGGLNLTSGGLATAKRASRRRSRSPSPRLTSTAHKLNTPVDSGRGRSRSPTPRAMDRLSVQRAASSPRSRSVTPSGRRKQRSVSPALVDNCDRLPVPDGSQQRDNRSRSLSAARQSSRGVDDTPTPRISLNFASEPAAEYGGDRLSKESSVDKQWEKTGTAESVHGDGDGVDGDVAVDTSSTCRVSDNFLGTEQYHVLNPMPVTAIERRHSTVKEEESEVDTTPFCRVSDSLRVAAYDGPPSVRKKSHSRDVRKSETVGTDSGSEVSDEGYRSLGVVTTPPSVNSNAKSAQKSNGTPPVTRVTRPPRSRSAGGKDTPSPQQSPFRRNRSTTQSSRQQQQPPPFTMVSRSQTPTPRMSRRSPSVDGSGGGASQPSWSSPSSPATALGRNNTWNATGGRHSTSKQRLQVSADTFCQQVADIINRYAVMAPSPRKDSKPDSPIVTRIPAPVQRS</sequence>
<name>A0A8B8FMU8_9HEMI</name>
<evidence type="ECO:0000259" key="6">
    <source>
        <dbReference type="PROSITE" id="PS50021"/>
    </source>
</evidence>
<feature type="region of interest" description="Disordered" evidence="5">
    <location>
        <begin position="318"/>
        <end position="495"/>
    </location>
</feature>
<dbReference type="PANTHER" id="PTHR46756:SF18">
    <property type="entry name" value="GAS2-LIKE PROTEIN PICKLED EGGS"/>
    <property type="match status" value="1"/>
</dbReference>
<dbReference type="GO" id="GO:0001725">
    <property type="term" value="C:stress fiber"/>
    <property type="evidence" value="ECO:0007669"/>
    <property type="project" value="TreeGrafter"/>
</dbReference>
<dbReference type="PROSITE" id="PS50021">
    <property type="entry name" value="CH"/>
    <property type="match status" value="1"/>
</dbReference>
<evidence type="ECO:0000256" key="3">
    <source>
        <dbReference type="ARBA" id="ARBA00023212"/>
    </source>
</evidence>
<dbReference type="GO" id="GO:0031110">
    <property type="term" value="P:regulation of microtubule polymerization or depolymerization"/>
    <property type="evidence" value="ECO:0007669"/>
    <property type="project" value="TreeGrafter"/>
</dbReference>
<feature type="compositionally biased region" description="Polar residues" evidence="5">
    <location>
        <begin position="406"/>
        <end position="418"/>
    </location>
</feature>
<evidence type="ECO:0000256" key="1">
    <source>
        <dbReference type="ARBA" id="ARBA00004245"/>
    </source>
</evidence>
<feature type="compositionally biased region" description="Polar residues" evidence="5">
    <location>
        <begin position="623"/>
        <end position="639"/>
    </location>
</feature>
<dbReference type="SUPFAM" id="SSF47576">
    <property type="entry name" value="Calponin-homology domain, CH-domain"/>
    <property type="match status" value="1"/>
</dbReference>
<dbReference type="GO" id="GO:0005884">
    <property type="term" value="C:actin filament"/>
    <property type="evidence" value="ECO:0007669"/>
    <property type="project" value="TreeGrafter"/>
</dbReference>
<dbReference type="GO" id="GO:0035371">
    <property type="term" value="C:microtubule plus-end"/>
    <property type="evidence" value="ECO:0007669"/>
    <property type="project" value="TreeGrafter"/>
</dbReference>
<proteinExistence type="inferred from homology"/>
<feature type="compositionally biased region" description="Low complexity" evidence="5">
    <location>
        <begin position="673"/>
        <end position="682"/>
    </location>
</feature>
<dbReference type="Pfam" id="PF02187">
    <property type="entry name" value="GAS2"/>
    <property type="match status" value="1"/>
</dbReference>
<dbReference type="SMART" id="SM00243">
    <property type="entry name" value="GAS2"/>
    <property type="match status" value="1"/>
</dbReference>
<feature type="domain" description="GAR" evidence="7">
    <location>
        <begin position="217"/>
        <end position="289"/>
    </location>
</feature>
<gene>
    <name evidence="9" type="primary">LOC112684548</name>
</gene>
<dbReference type="GO" id="GO:0051015">
    <property type="term" value="F:actin filament binding"/>
    <property type="evidence" value="ECO:0007669"/>
    <property type="project" value="TreeGrafter"/>
</dbReference>
<evidence type="ECO:0000256" key="5">
    <source>
        <dbReference type="SAM" id="MobiDB-lite"/>
    </source>
</evidence>
<dbReference type="InterPro" id="IPR036534">
    <property type="entry name" value="GAR_dom_sf"/>
</dbReference>
<dbReference type="Proteomes" id="UP000694846">
    <property type="component" value="Unplaced"/>
</dbReference>
<organism evidence="8 9">
    <name type="scientific">Sipha flava</name>
    <name type="common">yellow sugarcane aphid</name>
    <dbReference type="NCBI Taxonomy" id="143950"/>
    <lineage>
        <taxon>Eukaryota</taxon>
        <taxon>Metazoa</taxon>
        <taxon>Ecdysozoa</taxon>
        <taxon>Arthropoda</taxon>
        <taxon>Hexapoda</taxon>
        <taxon>Insecta</taxon>
        <taxon>Pterygota</taxon>
        <taxon>Neoptera</taxon>
        <taxon>Paraneoptera</taxon>
        <taxon>Hemiptera</taxon>
        <taxon>Sternorrhyncha</taxon>
        <taxon>Aphidomorpha</taxon>
        <taxon>Aphidoidea</taxon>
        <taxon>Aphididae</taxon>
        <taxon>Sipha</taxon>
    </lineage>
</organism>
<evidence type="ECO:0000259" key="7">
    <source>
        <dbReference type="PROSITE" id="PS51460"/>
    </source>
</evidence>
<dbReference type="AlphaFoldDB" id="A0A8B8FMU8"/>
<dbReference type="GO" id="GO:0008093">
    <property type="term" value="F:cytoskeletal anchor activity"/>
    <property type="evidence" value="ECO:0007669"/>
    <property type="project" value="TreeGrafter"/>
</dbReference>
<feature type="compositionally biased region" description="Basic and acidic residues" evidence="5">
    <location>
        <begin position="485"/>
        <end position="495"/>
    </location>
</feature>
<keyword evidence="2" id="KW-0963">Cytoplasm</keyword>
<feature type="compositionally biased region" description="Low complexity" evidence="5">
    <location>
        <begin position="715"/>
        <end position="728"/>
    </location>
</feature>
<accession>A0A8B8FMU8</accession>
<dbReference type="OrthoDB" id="206130at2759"/>
<feature type="region of interest" description="Disordered" evidence="5">
    <location>
        <begin position="581"/>
        <end position="748"/>
    </location>
</feature>
<dbReference type="Pfam" id="PF00307">
    <property type="entry name" value="CH"/>
    <property type="match status" value="1"/>
</dbReference>
<dbReference type="InterPro" id="IPR036872">
    <property type="entry name" value="CH_dom_sf"/>
</dbReference>
<feature type="compositionally biased region" description="Low complexity" evidence="5">
    <location>
        <begin position="347"/>
        <end position="359"/>
    </location>
</feature>
<evidence type="ECO:0000256" key="4">
    <source>
        <dbReference type="ARBA" id="ARBA00038441"/>
    </source>
</evidence>
<keyword evidence="3" id="KW-0206">Cytoskeleton</keyword>
<dbReference type="SMART" id="SM00033">
    <property type="entry name" value="CH"/>
    <property type="match status" value="1"/>
</dbReference>
<feature type="compositionally biased region" description="Low complexity" evidence="5">
    <location>
        <begin position="368"/>
        <end position="377"/>
    </location>
</feature>
<dbReference type="GO" id="GO:0008017">
    <property type="term" value="F:microtubule binding"/>
    <property type="evidence" value="ECO:0007669"/>
    <property type="project" value="InterPro"/>
</dbReference>
<dbReference type="SUPFAM" id="SSF143575">
    <property type="entry name" value="GAS2 domain-like"/>
    <property type="match status" value="1"/>
</dbReference>
<feature type="domain" description="Calponin-homology (CH)" evidence="6">
    <location>
        <begin position="21"/>
        <end position="156"/>
    </location>
</feature>
<reference evidence="9" key="1">
    <citation type="submission" date="2025-08" db="UniProtKB">
        <authorList>
            <consortium name="RefSeq"/>
        </authorList>
    </citation>
    <scope>IDENTIFICATION</scope>
    <source>
        <tissue evidence="9">Whole body</tissue>
    </source>
</reference>
<protein>
    <submittedName>
        <fullName evidence="9">GAS2-like protein pickled eggs</fullName>
    </submittedName>
</protein>
<dbReference type="GO" id="GO:1904825">
    <property type="term" value="P:protein localization to microtubule plus-end"/>
    <property type="evidence" value="ECO:0007669"/>
    <property type="project" value="TreeGrafter"/>
</dbReference>
<comment type="similarity">
    <text evidence="4">Belongs to the GAS2 family.</text>
</comment>
<comment type="subcellular location">
    <subcellularLocation>
        <location evidence="1">Cytoplasm</location>
        <location evidence="1">Cytoskeleton</location>
    </subcellularLocation>
</comment>
<dbReference type="GO" id="GO:0005737">
    <property type="term" value="C:cytoplasm"/>
    <property type="evidence" value="ECO:0007669"/>
    <property type="project" value="TreeGrafter"/>
</dbReference>
<dbReference type="GeneID" id="112684548"/>
<dbReference type="RefSeq" id="XP_025411908.1">
    <property type="nucleotide sequence ID" value="XM_025556123.1"/>
</dbReference>
<dbReference type="GO" id="GO:0051764">
    <property type="term" value="P:actin crosslink formation"/>
    <property type="evidence" value="ECO:0007669"/>
    <property type="project" value="TreeGrafter"/>
</dbReference>
<dbReference type="Gene3D" id="1.10.418.10">
    <property type="entry name" value="Calponin-like domain"/>
    <property type="match status" value="1"/>
</dbReference>
<feature type="compositionally biased region" description="Low complexity" evidence="5">
    <location>
        <begin position="640"/>
        <end position="654"/>
    </location>
</feature>